<dbReference type="SUPFAM" id="SSF56645">
    <property type="entry name" value="Acyl-CoA dehydrogenase NM domain-like"/>
    <property type="match status" value="1"/>
</dbReference>
<feature type="domain" description="Acyl-CoA dehydrogenase/oxidase N-terminal" evidence="7">
    <location>
        <begin position="6"/>
        <end position="118"/>
    </location>
</feature>
<dbReference type="STRING" id="1655612.ABS10_06250"/>
<comment type="similarity">
    <text evidence="2">Belongs to the acyl-CoA dehydrogenase family.</text>
</comment>
<keyword evidence="3" id="KW-0285">Flavoprotein</keyword>
<dbReference type="GO" id="GO:0050660">
    <property type="term" value="F:flavin adenine dinucleotide binding"/>
    <property type="evidence" value="ECO:0007669"/>
    <property type="project" value="InterPro"/>
</dbReference>
<reference evidence="8 9" key="1">
    <citation type="submission" date="2015-10" db="EMBL/GenBank/DDBJ databases">
        <title>Metagenome-Assembled Genomes uncover a global brackish microbiome.</title>
        <authorList>
            <person name="Hugerth L.W."/>
            <person name="Larsson J."/>
            <person name="Alneberg J."/>
            <person name="Lindh M.V."/>
            <person name="Legrand C."/>
            <person name="Pinhassi J."/>
            <person name="Andersson A.F."/>
        </authorList>
    </citation>
    <scope>NUCLEOTIDE SEQUENCE [LARGE SCALE GENOMIC DNA]</scope>
    <source>
        <strain evidence="8">BACL1 MAG-120820-bin45</strain>
    </source>
</reference>
<comment type="caution">
    <text evidence="8">The sequence shown here is derived from an EMBL/GenBank/DDBJ whole genome shotgun (WGS) entry which is preliminary data.</text>
</comment>
<dbReference type="InterPro" id="IPR009075">
    <property type="entry name" value="AcylCo_DH/oxidase_C"/>
</dbReference>
<dbReference type="Pfam" id="PF02771">
    <property type="entry name" value="Acyl-CoA_dh_N"/>
    <property type="match status" value="1"/>
</dbReference>
<comment type="cofactor">
    <cofactor evidence="1">
        <name>FAD</name>
        <dbReference type="ChEBI" id="CHEBI:57692"/>
    </cofactor>
</comment>
<dbReference type="InterPro" id="IPR036250">
    <property type="entry name" value="AcylCo_DH-like_C"/>
</dbReference>
<dbReference type="SUPFAM" id="SSF47203">
    <property type="entry name" value="Acyl-CoA dehydrogenase C-terminal domain-like"/>
    <property type="match status" value="1"/>
</dbReference>
<evidence type="ECO:0000313" key="9">
    <source>
        <dbReference type="Proteomes" id="UP000051027"/>
    </source>
</evidence>
<evidence type="ECO:0000259" key="7">
    <source>
        <dbReference type="Pfam" id="PF02771"/>
    </source>
</evidence>
<evidence type="ECO:0000256" key="2">
    <source>
        <dbReference type="ARBA" id="ARBA00009347"/>
    </source>
</evidence>
<dbReference type="Proteomes" id="UP000051027">
    <property type="component" value="Unassembled WGS sequence"/>
</dbReference>
<dbReference type="InterPro" id="IPR046373">
    <property type="entry name" value="Acyl-CoA_Oxase/DH_mid-dom_sf"/>
</dbReference>
<protein>
    <submittedName>
        <fullName evidence="8">Acyl-CoA dehydrogenase</fullName>
    </submittedName>
</protein>
<evidence type="ECO:0000256" key="3">
    <source>
        <dbReference type="ARBA" id="ARBA00022630"/>
    </source>
</evidence>
<dbReference type="AlphaFoldDB" id="A0A0R2UBT9"/>
<dbReference type="PANTHER" id="PTHR43884:SF20">
    <property type="entry name" value="ACYL-COA DEHYDROGENASE FADE28"/>
    <property type="match status" value="1"/>
</dbReference>
<dbReference type="Gene3D" id="2.40.110.10">
    <property type="entry name" value="Butyryl-CoA Dehydrogenase, subunit A, domain 2"/>
    <property type="match status" value="1"/>
</dbReference>
<dbReference type="PANTHER" id="PTHR43884">
    <property type="entry name" value="ACYL-COA DEHYDROGENASE"/>
    <property type="match status" value="1"/>
</dbReference>
<proteinExistence type="inferred from homology"/>
<accession>A0A0R2UBT9</accession>
<evidence type="ECO:0000256" key="1">
    <source>
        <dbReference type="ARBA" id="ARBA00001974"/>
    </source>
</evidence>
<evidence type="ECO:0000256" key="5">
    <source>
        <dbReference type="ARBA" id="ARBA00023002"/>
    </source>
</evidence>
<dbReference type="InterPro" id="IPR013786">
    <property type="entry name" value="AcylCoA_DH/ox_N"/>
</dbReference>
<evidence type="ECO:0000256" key="4">
    <source>
        <dbReference type="ARBA" id="ARBA00022827"/>
    </source>
</evidence>
<name>A0A0R2UBT9_9GAMM</name>
<sequence length="373" mass="40809">MNLDFSDDQKYLQEEARKFFEKEGGLSNARKVMDQSQDADHELWNKIVSLGWTAIRIPEAYEGLGLGHLELCVIAEELGRSLAPVPFSSSVYFFTEALIKYGSKEVKADLLPKLVTGEVVGTYAIAETSHQATESNLEVTSSGGVLNGIKIAVPDAGLASHIVVVTTSNNGTELRLVDLKDPSVTVSPQKNIDTSKAFFKVVFNNTPSQLLGQSGQGWQYIQHLLDQAAVLFAFEQVGGSQAALDMAKAYALERFAFGRQIGSYQAIKHKLADMYIAITLAKSNCYYGAWALSSESSELPLAAATARVSSTKAFQLCSKENIQTHGGNGFTWEYDCHLFYKRSKVLSVLLGSAATWKEKLVANLEKTNTLIKE</sequence>
<dbReference type="InterPro" id="IPR009100">
    <property type="entry name" value="AcylCoA_DH/oxidase_NM_dom_sf"/>
</dbReference>
<dbReference type="Gene3D" id="1.10.540.10">
    <property type="entry name" value="Acyl-CoA dehydrogenase/oxidase, N-terminal domain"/>
    <property type="match status" value="1"/>
</dbReference>
<feature type="domain" description="Acyl-CoA dehydrogenase/oxidase C-terminal" evidence="6">
    <location>
        <begin position="215"/>
        <end position="354"/>
    </location>
</feature>
<evidence type="ECO:0000259" key="6">
    <source>
        <dbReference type="Pfam" id="PF00441"/>
    </source>
</evidence>
<dbReference type="EMBL" id="LICS01000072">
    <property type="protein sequence ID" value="KRO94858.1"/>
    <property type="molecule type" value="Genomic_DNA"/>
</dbReference>
<keyword evidence="5" id="KW-0560">Oxidoreductase</keyword>
<dbReference type="Pfam" id="PF00441">
    <property type="entry name" value="Acyl-CoA_dh_1"/>
    <property type="match status" value="1"/>
</dbReference>
<gene>
    <name evidence="8" type="ORF">ABS10_06250</name>
</gene>
<dbReference type="Gene3D" id="1.20.140.10">
    <property type="entry name" value="Butyryl-CoA Dehydrogenase, subunit A, domain 3"/>
    <property type="match status" value="1"/>
</dbReference>
<dbReference type="InterPro" id="IPR037069">
    <property type="entry name" value="AcylCoA_DH/ox_N_sf"/>
</dbReference>
<dbReference type="CDD" id="cd00567">
    <property type="entry name" value="ACAD"/>
    <property type="match status" value="1"/>
</dbReference>
<evidence type="ECO:0000313" key="8">
    <source>
        <dbReference type="EMBL" id="KRO94858.1"/>
    </source>
</evidence>
<keyword evidence="4" id="KW-0274">FAD</keyword>
<organism evidence="8 9">
    <name type="scientific">SAR86 cluster bacterium BACL1 MAG-120820-bin45</name>
    <dbReference type="NCBI Taxonomy" id="1655612"/>
    <lineage>
        <taxon>Bacteria</taxon>
        <taxon>Pseudomonadati</taxon>
        <taxon>Pseudomonadota</taxon>
        <taxon>Gammaproteobacteria</taxon>
        <taxon>SAR86 cluster</taxon>
    </lineage>
</organism>
<dbReference type="GO" id="GO:0003995">
    <property type="term" value="F:acyl-CoA dehydrogenase activity"/>
    <property type="evidence" value="ECO:0007669"/>
    <property type="project" value="TreeGrafter"/>
</dbReference>